<evidence type="ECO:0000256" key="3">
    <source>
        <dbReference type="ARBA" id="ARBA00023054"/>
    </source>
</evidence>
<keyword evidence="4 5" id="KW-0975">Bacterial flagellum</keyword>
<evidence type="ECO:0000256" key="1">
    <source>
        <dbReference type="ARBA" id="ARBA00009764"/>
    </source>
</evidence>
<organism evidence="9 10">
    <name type="scientific">Cognatiluteimonas weifangensis</name>
    <dbReference type="NCBI Taxonomy" id="2303539"/>
    <lineage>
        <taxon>Bacteria</taxon>
        <taxon>Pseudomonadati</taxon>
        <taxon>Pseudomonadota</taxon>
        <taxon>Gammaproteobacteria</taxon>
        <taxon>Lysobacterales</taxon>
        <taxon>Lysobacteraceae</taxon>
        <taxon>Cognatiluteimonas</taxon>
    </lineage>
</organism>
<comment type="subcellular location">
    <subcellularLocation>
        <location evidence="5">Secreted</location>
    </subcellularLocation>
    <subcellularLocation>
        <location evidence="5">Bacterial flagellum</location>
    </subcellularLocation>
</comment>
<reference evidence="9 10" key="1">
    <citation type="submission" date="2018-08" db="EMBL/GenBank/DDBJ databases">
        <title>Lysobacter weifangensis sp. nov., a new member of the family 'Xanthomonadaceae', isolated from soil in a farmland.</title>
        <authorList>
            <person name="Zhao H."/>
        </authorList>
    </citation>
    <scope>NUCLEOTIDE SEQUENCE [LARGE SCALE GENOMIC DNA]</scope>
    <source>
        <strain evidence="9 10">WF-2</strain>
    </source>
</reference>
<keyword evidence="9" id="KW-0966">Cell projection</keyword>
<comment type="function">
    <text evidence="5">Required for morphogenesis and for the elongation of the flagellar filament by facilitating polymerization of the flagellin monomers at the tip of growing filament. Forms a capping structure, which prevents flagellin subunits (transported through the central channel of the flagellum) from leaking out without polymerization at the distal end.</text>
</comment>
<feature type="compositionally biased region" description="Basic residues" evidence="6">
    <location>
        <begin position="1"/>
        <end position="21"/>
    </location>
</feature>
<comment type="subunit">
    <text evidence="2 5">Homopentamer.</text>
</comment>
<feature type="region of interest" description="Disordered" evidence="6">
    <location>
        <begin position="1"/>
        <end position="25"/>
    </location>
</feature>
<accession>A0A372DR39</accession>
<evidence type="ECO:0000313" key="9">
    <source>
        <dbReference type="EMBL" id="RFP62058.1"/>
    </source>
</evidence>
<protein>
    <recommendedName>
        <fullName evidence="5">Flagellar hook-associated protein 2</fullName>
        <shortName evidence="5">HAP2</shortName>
    </recommendedName>
    <alternativeName>
        <fullName evidence="5">Flagellar cap protein</fullName>
    </alternativeName>
</protein>
<dbReference type="GO" id="GO:0009424">
    <property type="term" value="C:bacterial-type flagellum hook"/>
    <property type="evidence" value="ECO:0007669"/>
    <property type="project" value="UniProtKB-UniRule"/>
</dbReference>
<dbReference type="InterPro" id="IPR003481">
    <property type="entry name" value="FliD_N"/>
</dbReference>
<dbReference type="GO" id="GO:0009421">
    <property type="term" value="C:bacterial-type flagellum filament cap"/>
    <property type="evidence" value="ECO:0007669"/>
    <property type="project" value="InterPro"/>
</dbReference>
<dbReference type="InterPro" id="IPR040026">
    <property type="entry name" value="FliD"/>
</dbReference>
<dbReference type="InterPro" id="IPR010809">
    <property type="entry name" value="FliD_C"/>
</dbReference>
<proteinExistence type="inferred from homology"/>
<evidence type="ECO:0000256" key="4">
    <source>
        <dbReference type="ARBA" id="ARBA00023143"/>
    </source>
</evidence>
<dbReference type="Proteomes" id="UP000262917">
    <property type="component" value="Unassembled WGS sequence"/>
</dbReference>
<gene>
    <name evidence="9" type="ORF">D0Y53_03125</name>
</gene>
<dbReference type="Pfam" id="PF07196">
    <property type="entry name" value="Flagellin_IN"/>
    <property type="match status" value="1"/>
</dbReference>
<dbReference type="EMBL" id="QVPD01000002">
    <property type="protein sequence ID" value="RFP62058.1"/>
    <property type="molecule type" value="Genomic_DNA"/>
</dbReference>
<evidence type="ECO:0000313" key="10">
    <source>
        <dbReference type="Proteomes" id="UP000262917"/>
    </source>
</evidence>
<dbReference type="AlphaFoldDB" id="A0A372DR39"/>
<evidence type="ECO:0000256" key="5">
    <source>
        <dbReference type="RuleBase" id="RU362066"/>
    </source>
</evidence>
<keyword evidence="3 5" id="KW-0175">Coiled coil</keyword>
<keyword evidence="5" id="KW-0964">Secreted</keyword>
<evidence type="ECO:0000256" key="6">
    <source>
        <dbReference type="SAM" id="MobiDB-lite"/>
    </source>
</evidence>
<dbReference type="GO" id="GO:0007155">
    <property type="term" value="P:cell adhesion"/>
    <property type="evidence" value="ECO:0007669"/>
    <property type="project" value="InterPro"/>
</dbReference>
<dbReference type="GO" id="GO:0005576">
    <property type="term" value="C:extracellular region"/>
    <property type="evidence" value="ECO:0007669"/>
    <property type="project" value="UniProtKB-SubCell"/>
</dbReference>
<dbReference type="PANTHER" id="PTHR30288">
    <property type="entry name" value="FLAGELLAR CAP/ASSEMBLY PROTEIN FLID"/>
    <property type="match status" value="1"/>
</dbReference>
<keyword evidence="9" id="KW-0282">Flagellum</keyword>
<evidence type="ECO:0000259" key="7">
    <source>
        <dbReference type="Pfam" id="PF02465"/>
    </source>
</evidence>
<feature type="coiled-coil region" evidence="5">
    <location>
        <begin position="418"/>
        <end position="445"/>
    </location>
</feature>
<dbReference type="InterPro" id="IPR010810">
    <property type="entry name" value="Flagellin_hook_IN_motif"/>
</dbReference>
<comment type="similarity">
    <text evidence="1 5">Belongs to the FliD family.</text>
</comment>
<evidence type="ECO:0000259" key="8">
    <source>
        <dbReference type="Pfam" id="PF07195"/>
    </source>
</evidence>
<dbReference type="Pfam" id="PF07195">
    <property type="entry name" value="FliD_C"/>
    <property type="match status" value="1"/>
</dbReference>
<comment type="caution">
    <text evidence="9">The sequence shown here is derived from an EMBL/GenBank/DDBJ whole genome shotgun (WGS) entry which is preliminary data.</text>
</comment>
<feature type="domain" description="Flagellar hook-associated protein 2 C-terminal" evidence="8">
    <location>
        <begin position="247"/>
        <end position="462"/>
    </location>
</feature>
<sequence>MRPPLARRLHTSRSQRPRRYPLRSNPFRAAGGSVASIVSAGIGSGLDVNGLVSGLIAAERAPADNRLKRDESSTRAQISAFGALNGALSGLQTALDAFKGSGADPGRKAIVADGAGFTASADTTAAPGSYAVRVEKLATAHKLQSAAFATDAQIGYGKLTLQVGSDDPIEVDIAQGEGTLADIRDAINAKVGSQGISASIVHGDAGDVLVLTSPRTGIDGSLSLTASGGDGGLSALTNASLTEVTAAQDAEVWVDGVQRTSASNHLTDLIDGVTLDLAKAQPGQSFDLAIGADGSSLRTRMEAFVKAYNNAIATLRTQSAAGDKDTAGATLSGDATPRAITQALRTAMGTAYAEMSRLGLTTAKDGTLTLDGAKFDAAIAADATAVRAVLGDGADYAGSLRATFTAYLGDDGVIGDRTEALNDRLDAIADQREALDRRMAAMEANYRRQFTALDAMMAQMQSTSAFLTQQLAGLSG</sequence>
<keyword evidence="9" id="KW-0969">Cilium</keyword>
<name>A0A372DR39_9GAMM</name>
<feature type="domain" description="Flagellar hook-associated protein 2 N-terminal" evidence="7">
    <location>
        <begin position="44"/>
        <end position="141"/>
    </location>
</feature>
<keyword evidence="10" id="KW-1185">Reference proteome</keyword>
<evidence type="ECO:0000256" key="2">
    <source>
        <dbReference type="ARBA" id="ARBA00011255"/>
    </source>
</evidence>
<dbReference type="GO" id="GO:0071973">
    <property type="term" value="P:bacterial-type flagellum-dependent cell motility"/>
    <property type="evidence" value="ECO:0007669"/>
    <property type="project" value="TreeGrafter"/>
</dbReference>
<dbReference type="Pfam" id="PF02465">
    <property type="entry name" value="FliD_N"/>
    <property type="match status" value="1"/>
</dbReference>
<dbReference type="PANTHER" id="PTHR30288:SF0">
    <property type="entry name" value="FLAGELLAR HOOK-ASSOCIATED PROTEIN 2"/>
    <property type="match status" value="1"/>
</dbReference>